<gene>
    <name evidence="2" type="ORF">AVDCRST_MAG81-3434</name>
</gene>
<feature type="domain" description="Glycosyl transferase family 1" evidence="1">
    <location>
        <begin position="3"/>
        <end position="102"/>
    </location>
</feature>
<evidence type="ECO:0000259" key="1">
    <source>
        <dbReference type="Pfam" id="PF00534"/>
    </source>
</evidence>
<dbReference type="Pfam" id="PF00534">
    <property type="entry name" value="Glycos_transf_1"/>
    <property type="match status" value="1"/>
</dbReference>
<dbReference type="AlphaFoldDB" id="A0A6J4VNG6"/>
<sequence>MRLEDRVRFLGFRSDIMPLMVACDVIAHTSIAPEPFGRVIVEAMLCERPVIAAQAGGAVELVEAGTTGWLIPPNDPLQLAAAVMACRNQPEHAATIARQAKTQASQRFNLVPINQQINQLLYQAVR</sequence>
<dbReference type="GO" id="GO:0016757">
    <property type="term" value="F:glycosyltransferase activity"/>
    <property type="evidence" value="ECO:0007669"/>
    <property type="project" value="InterPro"/>
</dbReference>
<organism evidence="2">
    <name type="scientific">uncultured Synechococcales cyanobacterium</name>
    <dbReference type="NCBI Taxonomy" id="1936017"/>
    <lineage>
        <taxon>Bacteria</taxon>
        <taxon>Bacillati</taxon>
        <taxon>Cyanobacteriota</taxon>
        <taxon>Cyanophyceae</taxon>
        <taxon>Synechococcales</taxon>
        <taxon>environmental samples</taxon>
    </lineage>
</organism>
<reference evidence="2" key="1">
    <citation type="submission" date="2020-02" db="EMBL/GenBank/DDBJ databases">
        <authorList>
            <person name="Meier V. D."/>
        </authorList>
    </citation>
    <scope>NUCLEOTIDE SEQUENCE</scope>
    <source>
        <strain evidence="2">AVDCRST_MAG81</strain>
    </source>
</reference>
<protein>
    <submittedName>
        <fullName evidence="2">Glycosyltransferase</fullName>
    </submittedName>
</protein>
<name>A0A6J4VNG6_9CYAN</name>
<dbReference type="SUPFAM" id="SSF53756">
    <property type="entry name" value="UDP-Glycosyltransferase/glycogen phosphorylase"/>
    <property type="match status" value="1"/>
</dbReference>
<evidence type="ECO:0000313" key="2">
    <source>
        <dbReference type="EMBL" id="CAA9584045.1"/>
    </source>
</evidence>
<proteinExistence type="predicted"/>
<keyword evidence="2" id="KW-0808">Transferase</keyword>
<dbReference type="InterPro" id="IPR001296">
    <property type="entry name" value="Glyco_trans_1"/>
</dbReference>
<accession>A0A6J4VNG6</accession>
<dbReference type="Gene3D" id="3.40.50.2000">
    <property type="entry name" value="Glycogen Phosphorylase B"/>
    <property type="match status" value="2"/>
</dbReference>
<dbReference type="PANTHER" id="PTHR12526">
    <property type="entry name" value="GLYCOSYLTRANSFERASE"/>
    <property type="match status" value="1"/>
</dbReference>
<dbReference type="EMBL" id="CADCWO010000188">
    <property type="protein sequence ID" value="CAA9584045.1"/>
    <property type="molecule type" value="Genomic_DNA"/>
</dbReference>